<dbReference type="EMBL" id="MU865966">
    <property type="protein sequence ID" value="KAK4445375.1"/>
    <property type="molecule type" value="Genomic_DNA"/>
</dbReference>
<organism evidence="1 2">
    <name type="scientific">Podospora aff. communis PSN243</name>
    <dbReference type="NCBI Taxonomy" id="3040156"/>
    <lineage>
        <taxon>Eukaryota</taxon>
        <taxon>Fungi</taxon>
        <taxon>Dikarya</taxon>
        <taxon>Ascomycota</taxon>
        <taxon>Pezizomycotina</taxon>
        <taxon>Sordariomycetes</taxon>
        <taxon>Sordariomycetidae</taxon>
        <taxon>Sordariales</taxon>
        <taxon>Podosporaceae</taxon>
        <taxon>Podospora</taxon>
    </lineage>
</organism>
<evidence type="ECO:0000313" key="2">
    <source>
        <dbReference type="Proteomes" id="UP001321760"/>
    </source>
</evidence>
<accession>A0AAV9GAE9</accession>
<comment type="caution">
    <text evidence="1">The sequence shown here is derived from an EMBL/GenBank/DDBJ whole genome shotgun (WGS) entry which is preliminary data.</text>
</comment>
<evidence type="ECO:0000313" key="1">
    <source>
        <dbReference type="EMBL" id="KAK4445375.1"/>
    </source>
</evidence>
<reference evidence="1" key="2">
    <citation type="submission" date="2023-05" db="EMBL/GenBank/DDBJ databases">
        <authorList>
            <consortium name="Lawrence Berkeley National Laboratory"/>
            <person name="Steindorff A."/>
            <person name="Hensen N."/>
            <person name="Bonometti L."/>
            <person name="Westerberg I."/>
            <person name="Brannstrom I.O."/>
            <person name="Guillou S."/>
            <person name="Cros-Aarteil S."/>
            <person name="Calhoun S."/>
            <person name="Haridas S."/>
            <person name="Kuo A."/>
            <person name="Mondo S."/>
            <person name="Pangilinan J."/>
            <person name="Riley R."/>
            <person name="Labutti K."/>
            <person name="Andreopoulos B."/>
            <person name="Lipzen A."/>
            <person name="Chen C."/>
            <person name="Yanf M."/>
            <person name="Daum C."/>
            <person name="Ng V."/>
            <person name="Clum A."/>
            <person name="Ohm R."/>
            <person name="Martin F."/>
            <person name="Silar P."/>
            <person name="Natvig D."/>
            <person name="Lalanne C."/>
            <person name="Gautier V."/>
            <person name="Ament-Velasquez S.L."/>
            <person name="Kruys A."/>
            <person name="Hutchinson M.I."/>
            <person name="Powell A.J."/>
            <person name="Barry K."/>
            <person name="Miller A.N."/>
            <person name="Grigoriev I.V."/>
            <person name="Debuchy R."/>
            <person name="Gladieux P."/>
            <person name="Thoren M.H."/>
            <person name="Johannesson H."/>
        </authorList>
    </citation>
    <scope>NUCLEOTIDE SEQUENCE</scope>
    <source>
        <strain evidence="1">PSN243</strain>
    </source>
</reference>
<reference evidence="1" key="1">
    <citation type="journal article" date="2023" name="Mol. Phylogenet. Evol.">
        <title>Genome-scale phylogeny and comparative genomics of the fungal order Sordariales.</title>
        <authorList>
            <person name="Hensen N."/>
            <person name="Bonometti L."/>
            <person name="Westerberg I."/>
            <person name="Brannstrom I.O."/>
            <person name="Guillou S."/>
            <person name="Cros-Aarteil S."/>
            <person name="Calhoun S."/>
            <person name="Haridas S."/>
            <person name="Kuo A."/>
            <person name="Mondo S."/>
            <person name="Pangilinan J."/>
            <person name="Riley R."/>
            <person name="LaButti K."/>
            <person name="Andreopoulos B."/>
            <person name="Lipzen A."/>
            <person name="Chen C."/>
            <person name="Yan M."/>
            <person name="Daum C."/>
            <person name="Ng V."/>
            <person name="Clum A."/>
            <person name="Steindorff A."/>
            <person name="Ohm R.A."/>
            <person name="Martin F."/>
            <person name="Silar P."/>
            <person name="Natvig D.O."/>
            <person name="Lalanne C."/>
            <person name="Gautier V."/>
            <person name="Ament-Velasquez S.L."/>
            <person name="Kruys A."/>
            <person name="Hutchinson M.I."/>
            <person name="Powell A.J."/>
            <person name="Barry K."/>
            <person name="Miller A.N."/>
            <person name="Grigoriev I.V."/>
            <person name="Debuchy R."/>
            <person name="Gladieux P."/>
            <person name="Hiltunen Thoren M."/>
            <person name="Johannesson H."/>
        </authorList>
    </citation>
    <scope>NUCLEOTIDE SEQUENCE</scope>
    <source>
        <strain evidence="1">PSN243</strain>
    </source>
</reference>
<feature type="non-terminal residue" evidence="1">
    <location>
        <position position="1"/>
    </location>
</feature>
<keyword evidence="2" id="KW-1185">Reference proteome</keyword>
<protein>
    <submittedName>
        <fullName evidence="1">Uncharacterized protein</fullName>
    </submittedName>
</protein>
<gene>
    <name evidence="1" type="ORF">QBC34DRAFT_472695</name>
</gene>
<sequence>PPARNTGCGVLNPSTRFLHSRFSLSAHTHTHKIPQLHPVSLKMPPARCIIVEWVTQPTGHLAIIQGRDLIPTPIVKARLADLPPNLNSVRAHLSLHDPKRGDNNGAIMDTGVRYGDEVHVITGHDCCESAVSMSYRPAALHAPGDGYVYFRFDHVRIHELGPLYLRVEVGFEATCPDDSGTCTGEAMSAEIEVRPKKPELDPEYPLLWR</sequence>
<proteinExistence type="predicted"/>
<name>A0AAV9GAE9_9PEZI</name>
<dbReference type="AlphaFoldDB" id="A0AAV9GAE9"/>
<dbReference type="Proteomes" id="UP001321760">
    <property type="component" value="Unassembled WGS sequence"/>
</dbReference>